<evidence type="ECO:0000313" key="3">
    <source>
        <dbReference type="Proteomes" id="UP000094527"/>
    </source>
</evidence>
<proteinExistence type="predicted"/>
<keyword evidence="1" id="KW-0812">Transmembrane</keyword>
<organism evidence="2 3">
    <name type="scientific">Orchesella cincta</name>
    <name type="common">Springtail</name>
    <name type="synonym">Podura cincta</name>
    <dbReference type="NCBI Taxonomy" id="48709"/>
    <lineage>
        <taxon>Eukaryota</taxon>
        <taxon>Metazoa</taxon>
        <taxon>Ecdysozoa</taxon>
        <taxon>Arthropoda</taxon>
        <taxon>Hexapoda</taxon>
        <taxon>Collembola</taxon>
        <taxon>Entomobryomorpha</taxon>
        <taxon>Entomobryoidea</taxon>
        <taxon>Orchesellidae</taxon>
        <taxon>Orchesellinae</taxon>
        <taxon>Orchesella</taxon>
    </lineage>
</organism>
<feature type="transmembrane region" description="Helical" evidence="1">
    <location>
        <begin position="82"/>
        <end position="108"/>
    </location>
</feature>
<reference evidence="2 3" key="1">
    <citation type="journal article" date="2016" name="Genome Biol. Evol.">
        <title>Gene Family Evolution Reflects Adaptation to Soil Environmental Stressors in the Genome of the Collembolan Orchesella cincta.</title>
        <authorList>
            <person name="Faddeeva-Vakhrusheva A."/>
            <person name="Derks M.F."/>
            <person name="Anvar S.Y."/>
            <person name="Agamennone V."/>
            <person name="Suring W."/>
            <person name="Smit S."/>
            <person name="van Straalen N.M."/>
            <person name="Roelofs D."/>
        </authorList>
    </citation>
    <scope>NUCLEOTIDE SEQUENCE [LARGE SCALE GENOMIC DNA]</scope>
    <source>
        <tissue evidence="2">Mixed pool</tissue>
    </source>
</reference>
<dbReference type="OrthoDB" id="6258237at2759"/>
<dbReference type="Proteomes" id="UP000094527">
    <property type="component" value="Unassembled WGS sequence"/>
</dbReference>
<evidence type="ECO:0000256" key="1">
    <source>
        <dbReference type="SAM" id="Phobius"/>
    </source>
</evidence>
<name>A0A1D2MN63_ORCCI</name>
<keyword evidence="1" id="KW-1133">Transmembrane helix</keyword>
<evidence type="ECO:0000313" key="2">
    <source>
        <dbReference type="EMBL" id="ODM94378.1"/>
    </source>
</evidence>
<gene>
    <name evidence="2" type="ORF">Ocin01_12303</name>
</gene>
<keyword evidence="3" id="KW-1185">Reference proteome</keyword>
<dbReference type="AlphaFoldDB" id="A0A1D2MN63"/>
<keyword evidence="1" id="KW-0472">Membrane</keyword>
<sequence length="125" mass="14262">MAVIVTVDNHPNGTIPSERRINLDYFKTPPGIVKIAQFVLGVILLCVTKIPKPFLTLECFGILLHLRCYVCIRHHYLLTLFFIAWHLPALIFGVFNTVAYAIGSFLLMKDWKDYRSQQNVGMQGP</sequence>
<dbReference type="EMBL" id="LJIJ01000814">
    <property type="protein sequence ID" value="ODM94378.1"/>
    <property type="molecule type" value="Genomic_DNA"/>
</dbReference>
<protein>
    <submittedName>
        <fullName evidence="2">Uncharacterized protein</fullName>
    </submittedName>
</protein>
<accession>A0A1D2MN63</accession>
<comment type="caution">
    <text evidence="2">The sequence shown here is derived from an EMBL/GenBank/DDBJ whole genome shotgun (WGS) entry which is preliminary data.</text>
</comment>